<gene>
    <name evidence="4" type="ORF">Ae201684_002961</name>
</gene>
<comment type="caution">
    <text evidence="4">The sequence shown here is derived from an EMBL/GenBank/DDBJ whole genome shotgun (WGS) entry which is preliminary data.</text>
</comment>
<dbReference type="InterPro" id="IPR035979">
    <property type="entry name" value="RBD_domain_sf"/>
</dbReference>
<sequence>MAPPGGDNDLPPVAELLDNDNFATWKHAFSLAASSRGWMKYYTDPQYEHPRVALDAMTSVKRAVEFEATHRPTKPPQGLTEDERTAWIERYEAQRKYSKLGELHESISNDYRARASAYLLAAVSPSLQSNIRHLDSPYRMYTWLLDHFQAHDPLDLLSMLHNTTYQAPPSQLQTHFDHMEAMTAQLRRCILPASWTKLDVKAYDRQVWDALARLFLLHSFRSTSLDSVVEGLSYKSCSSLKEALSAMLSIPSNPIDPTPITPPATVPTTPPPHIRPPEPPASTSILPPSAPSAVPPTEASTSRPTIIPAQAPSLASTKPPIVAAAQPPTRIPAEVQSAGLAKPPIVASTQLSAPTTATVTNPPSKEVPPPRPTASSPAEVAEKNKIAVAVAAEPSPLPPPLEIPKPKRKPDDPSRRPPKVNVPPLESPLNDNSWSIPKKAKPEVPPPVDKPVLARRSSASNIETTNGTPPTLAPVLARRASTSNLKQPRPHDVGDGVDAATGDNEAPNQLKRRRKEERASRWAPKTSPRLDIIQAEPLLAKPPPRPPNELILDLNHVAVDEAAVSRCIYISQINHSVTEVTLTVLCNPFGVEIDQSTSYPRIDVFMCQRTRRPRGDATVYFKSPEGAQAAMNLLNGKRVKNTVLKARPMDVATLRLLQVQIYDAKPFWTCAKCRVQVSCWRNRCQACSGPRTFSPNGVELSATDWLCKLCLTANPSSATRSCRGCNTSTQPSLQ</sequence>
<feature type="region of interest" description="Disordered" evidence="2">
    <location>
        <begin position="351"/>
        <end position="452"/>
    </location>
</feature>
<name>A0A6G0XP31_9STRA</name>
<keyword evidence="1" id="KW-0694">RNA-binding</keyword>
<evidence type="ECO:0000313" key="5">
    <source>
        <dbReference type="Proteomes" id="UP000481153"/>
    </source>
</evidence>
<accession>A0A6G0XP31</accession>
<dbReference type="AlphaFoldDB" id="A0A6G0XP31"/>
<dbReference type="PROSITE" id="PS50102">
    <property type="entry name" value="RRM"/>
    <property type="match status" value="1"/>
</dbReference>
<evidence type="ECO:0000256" key="1">
    <source>
        <dbReference type="PROSITE-ProRule" id="PRU00176"/>
    </source>
</evidence>
<dbReference type="SUPFAM" id="SSF54928">
    <property type="entry name" value="RNA-binding domain, RBD"/>
    <property type="match status" value="1"/>
</dbReference>
<protein>
    <recommendedName>
        <fullName evidence="3">RRM domain-containing protein</fullName>
    </recommendedName>
</protein>
<feature type="compositionally biased region" description="Polar residues" evidence="2">
    <location>
        <begin position="351"/>
        <end position="363"/>
    </location>
</feature>
<evidence type="ECO:0000256" key="2">
    <source>
        <dbReference type="SAM" id="MobiDB-lite"/>
    </source>
</evidence>
<dbReference type="GO" id="GO:0003723">
    <property type="term" value="F:RNA binding"/>
    <property type="evidence" value="ECO:0007669"/>
    <property type="project" value="UniProtKB-UniRule"/>
</dbReference>
<dbReference type="InterPro" id="IPR012677">
    <property type="entry name" value="Nucleotide-bd_a/b_plait_sf"/>
</dbReference>
<reference evidence="4 5" key="1">
    <citation type="submission" date="2019-07" db="EMBL/GenBank/DDBJ databases">
        <title>Genomics analysis of Aphanomyces spp. identifies a new class of oomycete effector associated with host adaptation.</title>
        <authorList>
            <person name="Gaulin E."/>
        </authorList>
    </citation>
    <scope>NUCLEOTIDE SEQUENCE [LARGE SCALE GENOMIC DNA]</scope>
    <source>
        <strain evidence="4 5">ATCC 201684</strain>
    </source>
</reference>
<dbReference type="EMBL" id="VJMJ01000032">
    <property type="protein sequence ID" value="KAF0742026.1"/>
    <property type="molecule type" value="Genomic_DNA"/>
</dbReference>
<dbReference type="CDD" id="cd00590">
    <property type="entry name" value="RRM_SF"/>
    <property type="match status" value="1"/>
</dbReference>
<dbReference type="Proteomes" id="UP000481153">
    <property type="component" value="Unassembled WGS sequence"/>
</dbReference>
<evidence type="ECO:0000259" key="3">
    <source>
        <dbReference type="PROSITE" id="PS50102"/>
    </source>
</evidence>
<dbReference type="VEuPathDB" id="FungiDB:AeMF1_014249"/>
<organism evidence="4 5">
    <name type="scientific">Aphanomyces euteiches</name>
    <dbReference type="NCBI Taxonomy" id="100861"/>
    <lineage>
        <taxon>Eukaryota</taxon>
        <taxon>Sar</taxon>
        <taxon>Stramenopiles</taxon>
        <taxon>Oomycota</taxon>
        <taxon>Saprolegniomycetes</taxon>
        <taxon>Saprolegniales</taxon>
        <taxon>Verrucalvaceae</taxon>
        <taxon>Aphanomyces</taxon>
    </lineage>
</organism>
<feature type="domain" description="RRM" evidence="3">
    <location>
        <begin position="566"/>
        <end position="656"/>
    </location>
</feature>
<proteinExistence type="predicted"/>
<feature type="region of interest" description="Disordered" evidence="2">
    <location>
        <begin position="481"/>
        <end position="526"/>
    </location>
</feature>
<keyword evidence="5" id="KW-1185">Reference proteome</keyword>
<dbReference type="Gene3D" id="3.30.70.330">
    <property type="match status" value="1"/>
</dbReference>
<feature type="region of interest" description="Disordered" evidence="2">
    <location>
        <begin position="252"/>
        <end position="304"/>
    </location>
</feature>
<dbReference type="InterPro" id="IPR000504">
    <property type="entry name" value="RRM_dom"/>
</dbReference>
<evidence type="ECO:0000313" key="4">
    <source>
        <dbReference type="EMBL" id="KAF0742026.1"/>
    </source>
</evidence>
<feature type="compositionally biased region" description="Pro residues" evidence="2">
    <location>
        <begin position="254"/>
        <end position="280"/>
    </location>
</feature>
<dbReference type="Pfam" id="PF00076">
    <property type="entry name" value="RRM_1"/>
    <property type="match status" value="1"/>
</dbReference>
<dbReference type="SMART" id="SM00360">
    <property type="entry name" value="RRM"/>
    <property type="match status" value="1"/>
</dbReference>